<sequence>MLLAFYLFYILLLFLGIIWFSKLGISNMPPLLFAVKVKFSSVKSPSRDLQPILTTLAQTAFPGDGASY</sequence>
<protein>
    <submittedName>
        <fullName evidence="2">Putative secreted protein</fullName>
    </submittedName>
</protein>
<accession>A0A2M4D2M5</accession>
<reference evidence="2" key="1">
    <citation type="submission" date="2018-01" db="EMBL/GenBank/DDBJ databases">
        <title>An insight into the sialome of Amazonian anophelines.</title>
        <authorList>
            <person name="Ribeiro J.M."/>
            <person name="Scarpassa V."/>
            <person name="Calvo E."/>
        </authorList>
    </citation>
    <scope>NUCLEOTIDE SEQUENCE</scope>
</reference>
<feature type="transmembrane region" description="Helical" evidence="1">
    <location>
        <begin position="6"/>
        <end position="25"/>
    </location>
</feature>
<evidence type="ECO:0000256" key="1">
    <source>
        <dbReference type="SAM" id="Phobius"/>
    </source>
</evidence>
<keyword evidence="1" id="KW-0472">Membrane</keyword>
<keyword evidence="1" id="KW-0812">Transmembrane</keyword>
<evidence type="ECO:0000313" key="2">
    <source>
        <dbReference type="EMBL" id="MBW71813.1"/>
    </source>
</evidence>
<name>A0A2M4D2M5_ANODA</name>
<dbReference type="AlphaFoldDB" id="A0A2M4D2M5"/>
<proteinExistence type="predicted"/>
<keyword evidence="1" id="KW-1133">Transmembrane helix</keyword>
<dbReference type="EMBL" id="GGFL01007635">
    <property type="protein sequence ID" value="MBW71813.1"/>
    <property type="molecule type" value="Transcribed_RNA"/>
</dbReference>
<organism evidence="2">
    <name type="scientific">Anopheles darlingi</name>
    <name type="common">Mosquito</name>
    <dbReference type="NCBI Taxonomy" id="43151"/>
    <lineage>
        <taxon>Eukaryota</taxon>
        <taxon>Metazoa</taxon>
        <taxon>Ecdysozoa</taxon>
        <taxon>Arthropoda</taxon>
        <taxon>Hexapoda</taxon>
        <taxon>Insecta</taxon>
        <taxon>Pterygota</taxon>
        <taxon>Neoptera</taxon>
        <taxon>Endopterygota</taxon>
        <taxon>Diptera</taxon>
        <taxon>Nematocera</taxon>
        <taxon>Culicoidea</taxon>
        <taxon>Culicidae</taxon>
        <taxon>Anophelinae</taxon>
        <taxon>Anopheles</taxon>
    </lineage>
</organism>